<dbReference type="SMART" id="SM00858">
    <property type="entry name" value="SAF"/>
    <property type="match status" value="1"/>
</dbReference>
<reference evidence="2 3" key="1">
    <citation type="submission" date="2020-08" db="EMBL/GenBank/DDBJ databases">
        <title>Genome Sequencing of Nocardia wallacei strain FMUON74 and assembly.</title>
        <authorList>
            <person name="Toyokawa M."/>
            <person name="Uesaka K."/>
        </authorList>
    </citation>
    <scope>NUCLEOTIDE SEQUENCE [LARGE SCALE GENOMIC DNA]</scope>
    <source>
        <strain evidence="2 3">FMUON74</strain>
    </source>
</reference>
<dbReference type="KEGG" id="nwl:NWFMUON74_63360"/>
<organism evidence="2 3">
    <name type="scientific">Nocardia wallacei</name>
    <dbReference type="NCBI Taxonomy" id="480035"/>
    <lineage>
        <taxon>Bacteria</taxon>
        <taxon>Bacillati</taxon>
        <taxon>Actinomycetota</taxon>
        <taxon>Actinomycetes</taxon>
        <taxon>Mycobacteriales</taxon>
        <taxon>Nocardiaceae</taxon>
        <taxon>Nocardia</taxon>
    </lineage>
</organism>
<dbReference type="EMBL" id="AP023396">
    <property type="protein sequence ID" value="BCK58564.1"/>
    <property type="molecule type" value="Genomic_DNA"/>
</dbReference>
<evidence type="ECO:0000313" key="3">
    <source>
        <dbReference type="Proteomes" id="UP000516173"/>
    </source>
</evidence>
<gene>
    <name evidence="2" type="ORF">NWFMUON74_63360</name>
</gene>
<dbReference type="GeneID" id="80350734"/>
<dbReference type="InterPro" id="IPR013974">
    <property type="entry name" value="SAF"/>
</dbReference>
<sequence>MRRGPRRDADLGREPHWDRLIRYRPAWADATLVRRALAAALVVLAAALYLRGDPDTHPVDTVVAAHDLAPGRVLEATDLNTVPRPAGMLPEGALGDFAPLLGATVTAPVRAGEILTDLRVLGPRLATAATGAREARIVPIRLADNAVAEILRIGDRVDVIAGGEPAAEGAHGPAPPHTLATDAVVVLIAGAAKVRGSDERVVLVALDPGPATTVAAASLTSALTVVFH</sequence>
<proteinExistence type="predicted"/>
<keyword evidence="3" id="KW-1185">Reference proteome</keyword>
<accession>A0A7G1KZP0</accession>
<feature type="domain" description="SAF" evidence="1">
    <location>
        <begin position="59"/>
        <end position="121"/>
    </location>
</feature>
<protein>
    <recommendedName>
        <fullName evidence="1">SAF domain-containing protein</fullName>
    </recommendedName>
</protein>
<name>A0A7G1KZP0_9NOCA</name>
<evidence type="ECO:0000313" key="2">
    <source>
        <dbReference type="EMBL" id="BCK58564.1"/>
    </source>
</evidence>
<dbReference type="CDD" id="cd11614">
    <property type="entry name" value="SAF_CpaB_FlgA_like"/>
    <property type="match status" value="1"/>
</dbReference>
<evidence type="ECO:0000259" key="1">
    <source>
        <dbReference type="SMART" id="SM00858"/>
    </source>
</evidence>
<dbReference type="Gene3D" id="3.90.1210.10">
    <property type="entry name" value="Antifreeze-like/N-acetylneuraminic acid synthase C-terminal domain"/>
    <property type="match status" value="1"/>
</dbReference>
<dbReference type="Pfam" id="PF08666">
    <property type="entry name" value="SAF"/>
    <property type="match status" value="1"/>
</dbReference>
<dbReference type="Proteomes" id="UP000516173">
    <property type="component" value="Chromosome"/>
</dbReference>
<dbReference type="RefSeq" id="WP_187685292.1">
    <property type="nucleotide sequence ID" value="NZ_AP023396.1"/>
</dbReference>
<dbReference type="AlphaFoldDB" id="A0A7G1KZP0"/>